<dbReference type="PANTHER" id="PTHR34108:SF1">
    <property type="entry name" value="SEPTUM SITE-DETERMINING PROTEIN MINC"/>
    <property type="match status" value="1"/>
</dbReference>
<sequence length="137" mass="14678">MDSLIKNPDRQANGGEDTIGDENTILIKRTLRSGQRLHYDGNVVVMGDVNPGAEIVASGNVIIMGQLRGVVHAGASGNEKAIVMSFRLAPTQLRIANHITRPPDGDSPETGHPEIASIKNGVVTIEPFHASADRQHR</sequence>
<evidence type="ECO:0000256" key="1">
    <source>
        <dbReference type="ARBA" id="ARBA00022618"/>
    </source>
</evidence>
<evidence type="ECO:0000256" key="2">
    <source>
        <dbReference type="ARBA" id="ARBA00023210"/>
    </source>
</evidence>
<evidence type="ECO:0000256" key="4">
    <source>
        <dbReference type="ARBA" id="ARBA00046874"/>
    </source>
</evidence>
<comment type="subunit">
    <text evidence="4">Interacts with MinD and FtsZ.</text>
</comment>
<dbReference type="GO" id="GO:0000902">
    <property type="term" value="P:cell morphogenesis"/>
    <property type="evidence" value="ECO:0007669"/>
    <property type="project" value="InterPro"/>
</dbReference>
<evidence type="ECO:0000259" key="5">
    <source>
        <dbReference type="Pfam" id="PF03775"/>
    </source>
</evidence>
<dbReference type="GO" id="GO:1901891">
    <property type="term" value="P:regulation of cell septum assembly"/>
    <property type="evidence" value="ECO:0007669"/>
    <property type="project" value="InterPro"/>
</dbReference>
<organism evidence="6 7">
    <name type="scientific">Desulfocucumis palustris</name>
    <dbReference type="NCBI Taxonomy" id="1898651"/>
    <lineage>
        <taxon>Bacteria</taxon>
        <taxon>Bacillati</taxon>
        <taxon>Bacillota</taxon>
        <taxon>Clostridia</taxon>
        <taxon>Eubacteriales</taxon>
        <taxon>Desulfocucumaceae</taxon>
        <taxon>Desulfocucumis</taxon>
    </lineage>
</organism>
<keyword evidence="2" id="KW-0717">Septation</keyword>
<dbReference type="PANTHER" id="PTHR34108">
    <property type="entry name" value="SEPTUM SITE-DETERMINING PROTEIN MINC"/>
    <property type="match status" value="1"/>
</dbReference>
<comment type="caution">
    <text evidence="6">The sequence shown here is derived from an EMBL/GenBank/DDBJ whole genome shotgun (WGS) entry which is preliminary data.</text>
</comment>
<dbReference type="InterPro" id="IPR013033">
    <property type="entry name" value="MinC"/>
</dbReference>
<feature type="domain" description="Septum formation inhibitor MinC C-terminal" evidence="5">
    <location>
        <begin position="27"/>
        <end position="125"/>
    </location>
</feature>
<reference evidence="7" key="1">
    <citation type="submission" date="2018-02" db="EMBL/GenBank/DDBJ databases">
        <title>Genome sequence of Desulfocucumis palustris strain NAW-5.</title>
        <authorList>
            <person name="Watanabe M."/>
            <person name="Kojima H."/>
            <person name="Fukui M."/>
        </authorList>
    </citation>
    <scope>NUCLEOTIDE SEQUENCE [LARGE SCALE GENOMIC DNA]</scope>
    <source>
        <strain evidence="7">NAW-5</strain>
    </source>
</reference>
<dbReference type="NCBIfam" id="TIGR01222">
    <property type="entry name" value="minC"/>
    <property type="match status" value="1"/>
</dbReference>
<dbReference type="Gene3D" id="2.160.20.70">
    <property type="match status" value="1"/>
</dbReference>
<keyword evidence="3" id="KW-0131">Cell cycle</keyword>
<dbReference type="Proteomes" id="UP000239549">
    <property type="component" value="Unassembled WGS sequence"/>
</dbReference>
<protein>
    <submittedName>
        <fullName evidence="6">Septum site-determining protein MinC</fullName>
    </submittedName>
</protein>
<evidence type="ECO:0000313" key="6">
    <source>
        <dbReference type="EMBL" id="GBF34888.1"/>
    </source>
</evidence>
<dbReference type="AlphaFoldDB" id="A0A2L2XF64"/>
<dbReference type="OrthoDB" id="9790810at2"/>
<dbReference type="RefSeq" id="WP_104373048.1">
    <property type="nucleotide sequence ID" value="NZ_BFAV01000153.1"/>
</dbReference>
<dbReference type="InterPro" id="IPR016098">
    <property type="entry name" value="CAP/MinC_C"/>
</dbReference>
<keyword evidence="1" id="KW-0132">Cell division</keyword>
<dbReference type="InterPro" id="IPR036145">
    <property type="entry name" value="MinC_C_sf"/>
</dbReference>
<gene>
    <name evidence="6" type="ORF">DCCM_4008</name>
</gene>
<name>A0A2L2XF64_9FIRM</name>
<dbReference type="Pfam" id="PF03775">
    <property type="entry name" value="MinC_C"/>
    <property type="match status" value="1"/>
</dbReference>
<proteinExistence type="predicted"/>
<dbReference type="InterPro" id="IPR005526">
    <property type="entry name" value="Septum_form_inhib_MinC_C"/>
</dbReference>
<dbReference type="EMBL" id="BFAV01000153">
    <property type="protein sequence ID" value="GBF34888.1"/>
    <property type="molecule type" value="Genomic_DNA"/>
</dbReference>
<evidence type="ECO:0000313" key="7">
    <source>
        <dbReference type="Proteomes" id="UP000239549"/>
    </source>
</evidence>
<dbReference type="SUPFAM" id="SSF63848">
    <property type="entry name" value="Cell-division inhibitor MinC, C-terminal domain"/>
    <property type="match status" value="1"/>
</dbReference>
<accession>A0A2L2XF64</accession>
<evidence type="ECO:0000256" key="3">
    <source>
        <dbReference type="ARBA" id="ARBA00023306"/>
    </source>
</evidence>
<keyword evidence="7" id="KW-1185">Reference proteome</keyword>
<dbReference type="GO" id="GO:0000917">
    <property type="term" value="P:division septum assembly"/>
    <property type="evidence" value="ECO:0007669"/>
    <property type="project" value="UniProtKB-KW"/>
</dbReference>